<dbReference type="Gene3D" id="1.10.150.690">
    <property type="entry name" value="DUF2063"/>
    <property type="match status" value="1"/>
</dbReference>
<dbReference type="InterPro" id="IPR044922">
    <property type="entry name" value="DUF2063_N_sf"/>
</dbReference>
<organism evidence="2 3">
    <name type="scientific">Roseospira navarrensis</name>
    <dbReference type="NCBI Taxonomy" id="140058"/>
    <lineage>
        <taxon>Bacteria</taxon>
        <taxon>Pseudomonadati</taxon>
        <taxon>Pseudomonadota</taxon>
        <taxon>Alphaproteobacteria</taxon>
        <taxon>Rhodospirillales</taxon>
        <taxon>Rhodospirillaceae</taxon>
        <taxon>Roseospira</taxon>
    </lineage>
</organism>
<evidence type="ECO:0000313" key="3">
    <source>
        <dbReference type="Proteomes" id="UP000434582"/>
    </source>
</evidence>
<dbReference type="EMBL" id="WIVE01000053">
    <property type="protein sequence ID" value="MQX37715.1"/>
    <property type="molecule type" value="Genomic_DNA"/>
</dbReference>
<dbReference type="RefSeq" id="WP_153345464.1">
    <property type="nucleotide sequence ID" value="NZ_WIVE01000053.1"/>
</dbReference>
<dbReference type="OrthoDB" id="4146344at2"/>
<dbReference type="Proteomes" id="UP000434582">
    <property type="component" value="Unassembled WGS sequence"/>
</dbReference>
<name>A0A7X1ZFQ5_9PROT</name>
<dbReference type="AlphaFoldDB" id="A0A7X1ZFQ5"/>
<protein>
    <submittedName>
        <fullName evidence="2">DUF2063 domain-containing protein</fullName>
    </submittedName>
</protein>
<sequence length="289" mass="30265">MADLATLQAAMARAVLGADDPALDAVIDGKGLSPAQRVAIHRNNTLIGLTEALAATFPVVHTLVGEAFFAQAARAFIRAAPPTGPVLSAHGDGFPDFLAGFEPARALPYLPDVARLEWARSAALHAPDGVPVPHDTLAAVPPTLFPMARCAVHPSFRFVVSAWPVDRIWAMHQPDWPDGETVSLDEGGATILLCRAEHAVRMARADRGTLSLLFALDMGQTLGTAAEAAAAASRAPDEQGGGRFDLTGALSVILSLGLLTDIAVPRRVDDDAVPASFPTSTKDPEILEP</sequence>
<evidence type="ECO:0000259" key="1">
    <source>
        <dbReference type="Pfam" id="PF09836"/>
    </source>
</evidence>
<accession>A0A7X1ZFQ5</accession>
<reference evidence="2 3" key="1">
    <citation type="submission" date="2019-10" db="EMBL/GenBank/DDBJ databases">
        <title>Draft whole-genome sequence of the purple nonsulfur photosynthetic bacterium Roseospira navarrensis DSM 15114.</title>
        <authorList>
            <person name="Kyndt J.A."/>
            <person name="Meyer T.E."/>
        </authorList>
    </citation>
    <scope>NUCLEOTIDE SEQUENCE [LARGE SCALE GENOMIC DNA]</scope>
    <source>
        <strain evidence="2 3">DSM 15114</strain>
    </source>
</reference>
<keyword evidence="3" id="KW-1185">Reference proteome</keyword>
<evidence type="ECO:0000313" key="2">
    <source>
        <dbReference type="EMBL" id="MQX37715.1"/>
    </source>
</evidence>
<feature type="domain" description="Putative DNA-binding" evidence="1">
    <location>
        <begin position="7"/>
        <end position="98"/>
    </location>
</feature>
<dbReference type="InterPro" id="IPR018640">
    <property type="entry name" value="DUF2063"/>
</dbReference>
<proteinExistence type="predicted"/>
<dbReference type="Pfam" id="PF09836">
    <property type="entry name" value="DUF2063"/>
    <property type="match status" value="1"/>
</dbReference>
<gene>
    <name evidence="2" type="ORF">GHC57_14425</name>
</gene>
<comment type="caution">
    <text evidence="2">The sequence shown here is derived from an EMBL/GenBank/DDBJ whole genome shotgun (WGS) entry which is preliminary data.</text>
</comment>